<keyword evidence="1" id="KW-1133">Transmembrane helix</keyword>
<dbReference type="Proteomes" id="UP000199370">
    <property type="component" value="Unassembled WGS sequence"/>
</dbReference>
<accession>A0A1H0BH36</accession>
<dbReference type="PANTHER" id="PTHR43032">
    <property type="entry name" value="PROTEIN-METHIONINE-SULFOXIDE REDUCTASE"/>
    <property type="match status" value="1"/>
</dbReference>
<dbReference type="CDD" id="cd00321">
    <property type="entry name" value="SO_family_Moco"/>
    <property type="match status" value="1"/>
</dbReference>
<dbReference type="OrthoDB" id="24039at2157"/>
<reference evidence="3 4" key="1">
    <citation type="submission" date="2016-10" db="EMBL/GenBank/DDBJ databases">
        <authorList>
            <person name="de Groot N.N."/>
        </authorList>
    </citation>
    <scope>NUCLEOTIDE SEQUENCE [LARGE SCALE GENOMIC DNA]</scope>
    <source>
        <strain evidence="4">EB21,IBRC-M 10013,KCTC 4048</strain>
    </source>
</reference>
<feature type="transmembrane region" description="Helical" evidence="1">
    <location>
        <begin position="40"/>
        <end position="58"/>
    </location>
</feature>
<keyword evidence="1" id="KW-0472">Membrane</keyword>
<proteinExistence type="predicted"/>
<gene>
    <name evidence="3" type="ORF">SAMN05192554_14010</name>
</gene>
<dbReference type="Pfam" id="PF00174">
    <property type="entry name" value="Oxidored_molyb"/>
    <property type="match status" value="1"/>
</dbReference>
<dbReference type="STRING" id="996166.SAMN05192554_14010"/>
<dbReference type="Gene3D" id="3.90.420.10">
    <property type="entry name" value="Oxidoreductase, molybdopterin-binding domain"/>
    <property type="match status" value="1"/>
</dbReference>
<dbReference type="InterPro" id="IPR000572">
    <property type="entry name" value="OxRdtase_Mopterin-bd_dom"/>
</dbReference>
<dbReference type="SUPFAM" id="SSF56524">
    <property type="entry name" value="Oxidoreductase molybdopterin-binding domain"/>
    <property type="match status" value="1"/>
</dbReference>
<evidence type="ECO:0000313" key="3">
    <source>
        <dbReference type="EMBL" id="SDN44974.1"/>
    </source>
</evidence>
<keyword evidence="4" id="KW-1185">Reference proteome</keyword>
<sequence>MRRLPFEPPPRVVDAGILVSVLVAGATGLLSLTARPDEGWVFVVHGVVGLTLVVLLGFKLRRVWRRVAGSWTRTVAVSVLLSVLAVAALVTGVAWTLGAESPVPGVTLLVLHGYLGALVLPVLLIHLAARFRLPDRETVTERRQALRVGGLLVGGAAAWRLKQSVAGDLVPSRRFTGSREDGSGEGNAFPVTSWVADDPEPVDVASWTLDVRGAVAAELSLSEESLLAPASGGPNATDGERALLDCTSGWYSEHDWRGVRVGDLLDAAGADPDAGYVRFRSVTGYRWSLPTSEARDALLATHVDGERLSHGHGFPCRLVAPGRRGFQWVKWVHSVEVRHDPDPAQWVATLVSGFDGDGSG</sequence>
<dbReference type="InterPro" id="IPR036374">
    <property type="entry name" value="OxRdtase_Mopterin-bd_sf"/>
</dbReference>
<evidence type="ECO:0000259" key="2">
    <source>
        <dbReference type="Pfam" id="PF00174"/>
    </source>
</evidence>
<feature type="transmembrane region" description="Helical" evidence="1">
    <location>
        <begin position="109"/>
        <end position="129"/>
    </location>
</feature>
<organism evidence="3 4">
    <name type="scientific">Haloarchaeobius iranensis</name>
    <dbReference type="NCBI Taxonomy" id="996166"/>
    <lineage>
        <taxon>Archaea</taxon>
        <taxon>Methanobacteriati</taxon>
        <taxon>Methanobacteriota</taxon>
        <taxon>Stenosarchaea group</taxon>
        <taxon>Halobacteria</taxon>
        <taxon>Halobacteriales</taxon>
        <taxon>Halorubellaceae</taxon>
        <taxon>Haloarchaeobius</taxon>
    </lineage>
</organism>
<dbReference type="PANTHER" id="PTHR43032:SF2">
    <property type="entry name" value="BLL0505 PROTEIN"/>
    <property type="match status" value="1"/>
</dbReference>
<evidence type="ECO:0000256" key="1">
    <source>
        <dbReference type="SAM" id="Phobius"/>
    </source>
</evidence>
<evidence type="ECO:0000313" key="4">
    <source>
        <dbReference type="Proteomes" id="UP000199370"/>
    </source>
</evidence>
<dbReference type="AlphaFoldDB" id="A0A1H0BH36"/>
<name>A0A1H0BH36_9EURY</name>
<feature type="domain" description="Oxidoreductase molybdopterin-binding" evidence="2">
    <location>
        <begin position="202"/>
        <end position="346"/>
    </location>
</feature>
<keyword evidence="1" id="KW-0812">Transmembrane</keyword>
<dbReference type="RefSeq" id="WP_089736451.1">
    <property type="nucleotide sequence ID" value="NZ_FNIA01000040.1"/>
</dbReference>
<dbReference type="EMBL" id="FNIA01000040">
    <property type="protein sequence ID" value="SDN44974.1"/>
    <property type="molecule type" value="Genomic_DNA"/>
</dbReference>
<feature type="transmembrane region" description="Helical" evidence="1">
    <location>
        <begin position="12"/>
        <end position="34"/>
    </location>
</feature>
<protein>
    <submittedName>
        <fullName evidence="3">Oxidoreductase molybdopterin binding domain-containing protein</fullName>
    </submittedName>
</protein>
<feature type="transmembrane region" description="Helical" evidence="1">
    <location>
        <begin position="70"/>
        <end position="97"/>
    </location>
</feature>